<keyword evidence="2" id="KW-0802">TPR repeat</keyword>
<evidence type="ECO:0000313" key="5">
    <source>
        <dbReference type="Proteomes" id="UP000004848"/>
    </source>
</evidence>
<evidence type="ECO:0000313" key="4">
    <source>
        <dbReference type="EMBL" id="EAV45140.1"/>
    </source>
</evidence>
<evidence type="ECO:0000256" key="1">
    <source>
        <dbReference type="ARBA" id="ARBA00022737"/>
    </source>
</evidence>
<name>A0NQT2_ROSAI</name>
<reference evidence="4 5" key="1">
    <citation type="submission" date="2006-05" db="EMBL/GenBank/DDBJ databases">
        <authorList>
            <person name="King G."/>
            <person name="Ferriera S."/>
            <person name="Johnson J."/>
            <person name="Kravitz S."/>
            <person name="Beeson K."/>
            <person name="Sutton G."/>
            <person name="Rogers Y.-H."/>
            <person name="Friedman R."/>
            <person name="Frazier M."/>
            <person name="Venter J.C."/>
        </authorList>
    </citation>
    <scope>NUCLEOTIDE SEQUENCE [LARGE SCALE GENOMIC DNA]</scope>
    <source>
        <strain evidence="5">ATCC 25650 / DSM 13394 / JCM 20685 / NBRC 16684 / NCIMB 2208 / IAM 12614 / B1</strain>
    </source>
</reference>
<dbReference type="Pfam" id="PF14559">
    <property type="entry name" value="TPR_19"/>
    <property type="match status" value="3"/>
</dbReference>
<dbReference type="eggNOG" id="COG0457">
    <property type="taxonomic scope" value="Bacteria"/>
</dbReference>
<comment type="caution">
    <text evidence="4">The sequence shown here is derived from an EMBL/GenBank/DDBJ whole genome shotgun (WGS) entry which is preliminary data.</text>
</comment>
<dbReference type="SUPFAM" id="SSF48452">
    <property type="entry name" value="TPR-like"/>
    <property type="match status" value="2"/>
</dbReference>
<organism evidence="4 5">
    <name type="scientific">Roseibium aggregatum (strain ATCC 25650 / DSM 13394 / JCM 20685 / NBRC 16684 / NCIMB 2208 / IAM 12614 / B1)</name>
    <name type="common">Stappia aggregata</name>
    <dbReference type="NCBI Taxonomy" id="384765"/>
    <lineage>
        <taxon>Bacteria</taxon>
        <taxon>Pseudomonadati</taxon>
        <taxon>Pseudomonadota</taxon>
        <taxon>Alphaproteobacteria</taxon>
        <taxon>Hyphomicrobiales</taxon>
        <taxon>Stappiaceae</taxon>
        <taxon>Roseibium</taxon>
    </lineage>
</organism>
<keyword evidence="1" id="KW-0677">Repeat</keyword>
<dbReference type="PANTHER" id="PTHR45586">
    <property type="entry name" value="TPR REPEAT-CONTAINING PROTEIN PA4667"/>
    <property type="match status" value="1"/>
</dbReference>
<dbReference type="GeneID" id="68850197"/>
<evidence type="ECO:0000256" key="2">
    <source>
        <dbReference type="ARBA" id="ARBA00022803"/>
    </source>
</evidence>
<sequence>MTAAARKAFEEAIALENSGNLDRALVSYLKAQELSPDDTEIAYRTASALLQTGYLDEAQSQLRRIVFAEPDHLNARASLGNCQLLLGDMVNARQNFADVLAQAPDNRNALYGLASVLLKEDKPEEAAAPARRLVELLPDTPAVLSLFADTQARVDQKAAAIAAYRKALKADPNYGPALIGLSQTLLLRKRFDEVIELTIRASERAPADPLPLDLLSDALAGKGAWEDAREAALAALKLSPRSIQTHVRLSSIARKFGDHGAALKHALAAHDLDKSAKEPLNALGAALAALKYSNQARSVLTAMSRGDGLEPAIRELVEGLADADKNRTQTRPVPEPDYSAEENQSSQTPGGTPSQTSETEGTQQPKSSQENEKPAVSEPLLSTDSDQLPNVLGLRRQDRS</sequence>
<dbReference type="InterPro" id="IPR051012">
    <property type="entry name" value="CellSynth/LPSAsmb/PSIAsmb"/>
</dbReference>
<dbReference type="EMBL" id="AAUW01000004">
    <property type="protein sequence ID" value="EAV45140.1"/>
    <property type="molecule type" value="Genomic_DNA"/>
</dbReference>
<dbReference type="OrthoDB" id="7841171at2"/>
<feature type="region of interest" description="Disordered" evidence="3">
    <location>
        <begin position="320"/>
        <end position="400"/>
    </location>
</feature>
<gene>
    <name evidence="4" type="ORF">SIAM614_14033</name>
</gene>
<dbReference type="InterPro" id="IPR011990">
    <property type="entry name" value="TPR-like_helical_dom_sf"/>
</dbReference>
<dbReference type="InterPro" id="IPR019734">
    <property type="entry name" value="TPR_rpt"/>
</dbReference>
<dbReference type="Proteomes" id="UP000004848">
    <property type="component" value="Unassembled WGS sequence"/>
</dbReference>
<dbReference type="Gene3D" id="1.25.40.10">
    <property type="entry name" value="Tetratricopeptide repeat domain"/>
    <property type="match status" value="2"/>
</dbReference>
<accession>A0NQT2</accession>
<feature type="compositionally biased region" description="Polar residues" evidence="3">
    <location>
        <begin position="341"/>
        <end position="368"/>
    </location>
</feature>
<evidence type="ECO:0000256" key="3">
    <source>
        <dbReference type="SAM" id="MobiDB-lite"/>
    </source>
</evidence>
<dbReference type="RefSeq" id="WP_006933344.1">
    <property type="nucleotide sequence ID" value="NZ_AAUW01000004.1"/>
</dbReference>
<protein>
    <submittedName>
        <fullName evidence="4">TPR repeat</fullName>
    </submittedName>
</protein>
<dbReference type="AlphaFoldDB" id="A0NQT2"/>
<dbReference type="SMART" id="SM00028">
    <property type="entry name" value="TPR"/>
    <property type="match status" value="7"/>
</dbReference>
<proteinExistence type="predicted"/>
<dbReference type="PANTHER" id="PTHR45586:SF1">
    <property type="entry name" value="LIPOPOLYSACCHARIDE ASSEMBLY PROTEIN B"/>
    <property type="match status" value="1"/>
</dbReference>